<keyword evidence="2" id="KW-1185">Reference proteome</keyword>
<dbReference type="InParanoid" id="A0A672TJH5"/>
<dbReference type="GeneTree" id="ENSGT01150000287342"/>
<organism evidence="1 2">
    <name type="scientific">Strigops habroptila</name>
    <name type="common">Kakapo</name>
    <dbReference type="NCBI Taxonomy" id="2489341"/>
    <lineage>
        <taxon>Eukaryota</taxon>
        <taxon>Metazoa</taxon>
        <taxon>Chordata</taxon>
        <taxon>Craniata</taxon>
        <taxon>Vertebrata</taxon>
        <taxon>Euteleostomi</taxon>
        <taxon>Archelosauria</taxon>
        <taxon>Archosauria</taxon>
        <taxon>Dinosauria</taxon>
        <taxon>Saurischia</taxon>
        <taxon>Theropoda</taxon>
        <taxon>Coelurosauria</taxon>
        <taxon>Aves</taxon>
        <taxon>Neognathae</taxon>
        <taxon>Neoaves</taxon>
        <taxon>Telluraves</taxon>
        <taxon>Australaves</taxon>
        <taxon>Psittaciformes</taxon>
        <taxon>Psittacidae</taxon>
        <taxon>Strigops</taxon>
    </lineage>
</organism>
<accession>A0A672TJH5</accession>
<dbReference type="AlphaFoldDB" id="A0A672TJH5"/>
<evidence type="ECO:0000313" key="1">
    <source>
        <dbReference type="Ensembl" id="ENSSHBP00005001326.1"/>
    </source>
</evidence>
<sequence>MDRTRSSIFAMSVSSRMEDLAIRPGFLAFFSAYCRSLSSRTLAASWSSSSSSLPKRSMSLSSSSSAAAGAGFFAGEADGSSTFLEGTLNGSTFFSRVMDIQVCIKEKEEKIKLKLNQRLKSSSGAEFDTAQDTKHGPHRVIWVKDQLLAIRTGHATRWTFELAQHGHGCIPGVNPTHSQELILLLRAQGSIP</sequence>
<protein>
    <submittedName>
        <fullName evidence="1">Uncharacterized protein</fullName>
    </submittedName>
</protein>
<evidence type="ECO:0000313" key="2">
    <source>
        <dbReference type="Proteomes" id="UP000472266"/>
    </source>
</evidence>
<reference evidence="1 2" key="1">
    <citation type="submission" date="2019-11" db="EMBL/GenBank/DDBJ databases">
        <title>Strigops habroptila (kakapo) genome, bStrHab1, primary haplotype, v2.</title>
        <authorList>
            <person name="Jarvis E.D."/>
            <person name="Howard J."/>
            <person name="Rhie A."/>
            <person name="Phillippy A."/>
            <person name="Korlach J."/>
            <person name="Digby A."/>
            <person name="Iorns D."/>
            <person name="Eason D."/>
            <person name="Robertson B."/>
            <person name="Raemaekers T."/>
            <person name="Howe K."/>
            <person name="Lewin H."/>
            <person name="Damas J."/>
            <person name="Hastie A."/>
            <person name="Tracey A."/>
            <person name="Chow W."/>
            <person name="Fedrigo O."/>
        </authorList>
    </citation>
    <scope>NUCLEOTIDE SEQUENCE [LARGE SCALE GENOMIC DNA]</scope>
</reference>
<proteinExistence type="predicted"/>
<dbReference type="Proteomes" id="UP000472266">
    <property type="component" value="Chromosome 1"/>
</dbReference>
<reference evidence="1" key="3">
    <citation type="submission" date="2025-09" db="UniProtKB">
        <authorList>
            <consortium name="Ensembl"/>
        </authorList>
    </citation>
    <scope>IDENTIFICATION</scope>
</reference>
<reference evidence="1" key="2">
    <citation type="submission" date="2025-08" db="UniProtKB">
        <authorList>
            <consortium name="Ensembl"/>
        </authorList>
    </citation>
    <scope>IDENTIFICATION</scope>
</reference>
<dbReference type="Ensembl" id="ENSSHBT00005001587.1">
    <property type="protein sequence ID" value="ENSSHBP00005001326.1"/>
    <property type="gene ID" value="ENSSHBG00005001187.1"/>
</dbReference>
<name>A0A672TJH5_STRHB</name>